<feature type="domain" description="Cytochrome c" evidence="6">
    <location>
        <begin position="24"/>
        <end position="134"/>
    </location>
</feature>
<keyword evidence="5" id="KW-0408">Iron</keyword>
<protein>
    <recommendedName>
        <fullName evidence="6">Cytochrome c domain-containing protein</fullName>
    </recommendedName>
</protein>
<evidence type="ECO:0000256" key="1">
    <source>
        <dbReference type="ARBA" id="ARBA00022448"/>
    </source>
</evidence>
<dbReference type="PRINTS" id="PR00604">
    <property type="entry name" value="CYTCHRMECIAB"/>
</dbReference>
<dbReference type="InterPro" id="IPR002327">
    <property type="entry name" value="Cyt_c_1A/1B"/>
</dbReference>
<keyword evidence="3" id="KW-0479">Metal-binding</keyword>
<dbReference type="InterPro" id="IPR036909">
    <property type="entry name" value="Cyt_c-like_dom_sf"/>
</dbReference>
<dbReference type="InterPro" id="IPR009056">
    <property type="entry name" value="Cyt_c-like_dom"/>
</dbReference>
<keyword evidence="2" id="KW-0349">Heme</keyword>
<comment type="caution">
    <text evidence="7">The sequence shown here is derived from an EMBL/GenBank/DDBJ whole genome shotgun (WGS) entry which is preliminary data.</text>
</comment>
<evidence type="ECO:0000256" key="4">
    <source>
        <dbReference type="ARBA" id="ARBA00022982"/>
    </source>
</evidence>
<organism evidence="7">
    <name type="scientific">marine sediment metagenome</name>
    <dbReference type="NCBI Taxonomy" id="412755"/>
    <lineage>
        <taxon>unclassified sequences</taxon>
        <taxon>metagenomes</taxon>
        <taxon>ecological metagenomes</taxon>
    </lineage>
</organism>
<evidence type="ECO:0000256" key="3">
    <source>
        <dbReference type="ARBA" id="ARBA00022723"/>
    </source>
</evidence>
<dbReference type="GO" id="GO:0046872">
    <property type="term" value="F:metal ion binding"/>
    <property type="evidence" value="ECO:0007669"/>
    <property type="project" value="UniProtKB-KW"/>
</dbReference>
<dbReference type="EMBL" id="LAZR01002929">
    <property type="protein sequence ID" value="KKN23902.1"/>
    <property type="molecule type" value="Genomic_DNA"/>
</dbReference>
<dbReference type="GO" id="GO:0020037">
    <property type="term" value="F:heme binding"/>
    <property type="evidence" value="ECO:0007669"/>
    <property type="project" value="InterPro"/>
</dbReference>
<dbReference type="Gene3D" id="1.10.760.10">
    <property type="entry name" value="Cytochrome c-like domain"/>
    <property type="match status" value="2"/>
</dbReference>
<accession>A0A0F9PHD9</accession>
<dbReference type="AlphaFoldDB" id="A0A0F9PHD9"/>
<dbReference type="Pfam" id="PF13442">
    <property type="entry name" value="Cytochrome_CBB3"/>
    <property type="match status" value="1"/>
</dbReference>
<gene>
    <name evidence="7" type="ORF">LCGC14_0900210</name>
</gene>
<evidence type="ECO:0000256" key="5">
    <source>
        <dbReference type="ARBA" id="ARBA00023004"/>
    </source>
</evidence>
<feature type="domain" description="Cytochrome c" evidence="6">
    <location>
        <begin position="177"/>
        <end position="250"/>
    </location>
</feature>
<dbReference type="PANTHER" id="PTHR11961">
    <property type="entry name" value="CYTOCHROME C"/>
    <property type="match status" value="1"/>
</dbReference>
<keyword evidence="1" id="KW-0813">Transport</keyword>
<proteinExistence type="predicted"/>
<dbReference type="SUPFAM" id="SSF46626">
    <property type="entry name" value="Cytochrome c"/>
    <property type="match status" value="2"/>
</dbReference>
<dbReference type="GO" id="GO:0009055">
    <property type="term" value="F:electron transfer activity"/>
    <property type="evidence" value="ECO:0007669"/>
    <property type="project" value="InterPro"/>
</dbReference>
<evidence type="ECO:0000259" key="6">
    <source>
        <dbReference type="PROSITE" id="PS51007"/>
    </source>
</evidence>
<name>A0A0F9PHD9_9ZZZZ</name>
<keyword evidence="4" id="KW-0249">Electron transport</keyword>
<reference evidence="7" key="1">
    <citation type="journal article" date="2015" name="Nature">
        <title>Complex archaea that bridge the gap between prokaryotes and eukaryotes.</title>
        <authorList>
            <person name="Spang A."/>
            <person name="Saw J.H."/>
            <person name="Jorgensen S.L."/>
            <person name="Zaremba-Niedzwiedzka K."/>
            <person name="Martijn J."/>
            <person name="Lind A.E."/>
            <person name="van Eijk R."/>
            <person name="Schleper C."/>
            <person name="Guy L."/>
            <person name="Ettema T.J."/>
        </authorList>
    </citation>
    <scope>NUCLEOTIDE SEQUENCE</scope>
</reference>
<sequence length="253" mass="27193">MLRPLSILSIFTAMTLAVLPANAQDAAAGEKTFKKCVACHDIGADAKNKVGPALTGVIGRAAGTFAGFRYGNDMVAAGEKGLIWTEQTLTEYLEDPKQFLRDYLDDSGASTKMSFKLKNDAARADVAAFLATQDGAANAPVASDTASEGAKVEEPAMSVEEVVAAQEFSEAFLSGPANVDAGKEIWFAQCTHCHGFKAYPGKAPKLKPAKYKPTFVFKRVYKGFKKMPAWKDTYSIDEIRQIVAYVKSPGFSP</sequence>
<evidence type="ECO:0000256" key="2">
    <source>
        <dbReference type="ARBA" id="ARBA00022617"/>
    </source>
</evidence>
<evidence type="ECO:0000313" key="7">
    <source>
        <dbReference type="EMBL" id="KKN23902.1"/>
    </source>
</evidence>
<dbReference type="PROSITE" id="PS51007">
    <property type="entry name" value="CYTC"/>
    <property type="match status" value="2"/>
</dbReference>